<gene>
    <name evidence="15" type="primary">ins</name>
</gene>
<dbReference type="SMART" id="SM00078">
    <property type="entry name" value="IlGF"/>
    <property type="match status" value="1"/>
</dbReference>
<evidence type="ECO:0000256" key="1">
    <source>
        <dbReference type="ARBA" id="ARBA00002985"/>
    </source>
</evidence>
<organism evidence="14 15">
    <name type="scientific">Clupea harengus</name>
    <name type="common">Atlantic herring</name>
    <dbReference type="NCBI Taxonomy" id="7950"/>
    <lineage>
        <taxon>Eukaryota</taxon>
        <taxon>Metazoa</taxon>
        <taxon>Chordata</taxon>
        <taxon>Craniata</taxon>
        <taxon>Vertebrata</taxon>
        <taxon>Euteleostomi</taxon>
        <taxon>Actinopterygii</taxon>
        <taxon>Neopterygii</taxon>
        <taxon>Teleostei</taxon>
        <taxon>Clupei</taxon>
        <taxon>Clupeiformes</taxon>
        <taxon>Clupeoidei</taxon>
        <taxon>Clupeidae</taxon>
        <taxon>Clupea</taxon>
    </lineage>
</organism>
<evidence type="ECO:0000313" key="15">
    <source>
        <dbReference type="RefSeq" id="XP_012683874.3"/>
    </source>
</evidence>
<evidence type="ECO:0000256" key="2">
    <source>
        <dbReference type="ARBA" id="ARBA00004613"/>
    </source>
</evidence>
<comment type="function">
    <text evidence="1">Insulin decreases blood glucose concentration. It increases cell permeability to monosaccharides, amino acids and fatty acids. It accelerates glycolysis, the pentose phosphate cycle, and glycogen synthesis in liver.</text>
</comment>
<comment type="subunit">
    <text evidence="4">Heterodimer of a B chain and an A chain linked by two disulfide bonds.</text>
</comment>
<keyword evidence="8" id="KW-0165">Cleavage on pair of basic residues</keyword>
<dbReference type="CTD" id="3630"/>
<dbReference type="KEGG" id="char:105901030"/>
<evidence type="ECO:0000256" key="4">
    <source>
        <dbReference type="ARBA" id="ARBA00011207"/>
    </source>
</evidence>
<dbReference type="Proteomes" id="UP000515152">
    <property type="component" value="Chromosome 8"/>
</dbReference>
<comment type="similarity">
    <text evidence="3 12">Belongs to the insulin family.</text>
</comment>
<dbReference type="InterPro" id="IPR022353">
    <property type="entry name" value="Insulin_CS"/>
</dbReference>
<comment type="subcellular location">
    <subcellularLocation>
        <location evidence="2 12">Secreted</location>
    </subcellularLocation>
</comment>
<evidence type="ECO:0000256" key="7">
    <source>
        <dbReference type="ARBA" id="ARBA00022526"/>
    </source>
</evidence>
<dbReference type="GO" id="GO:0005615">
    <property type="term" value="C:extracellular space"/>
    <property type="evidence" value="ECO:0007669"/>
    <property type="project" value="TreeGrafter"/>
</dbReference>
<dbReference type="InterPro" id="IPR016179">
    <property type="entry name" value="Insulin-like"/>
</dbReference>
<evidence type="ECO:0000259" key="13">
    <source>
        <dbReference type="SMART" id="SM00078"/>
    </source>
</evidence>
<reference evidence="15" key="1">
    <citation type="submission" date="2025-08" db="UniProtKB">
        <authorList>
            <consortium name="RefSeq"/>
        </authorList>
    </citation>
    <scope>IDENTIFICATION</scope>
</reference>
<evidence type="ECO:0000256" key="10">
    <source>
        <dbReference type="ARBA" id="ARBA00023157"/>
    </source>
</evidence>
<proteinExistence type="inferred from homology"/>
<evidence type="ECO:0000256" key="6">
    <source>
        <dbReference type="ARBA" id="ARBA00022525"/>
    </source>
</evidence>
<keyword evidence="7" id="KW-0313">Glucose metabolism</keyword>
<keyword evidence="10" id="KW-1015">Disulfide bond</keyword>
<keyword evidence="14" id="KW-1185">Reference proteome</keyword>
<dbReference type="PANTHER" id="PTHR11454">
    <property type="entry name" value="INSULIN/INSULIN GROWTH FACTOR"/>
    <property type="match status" value="1"/>
</dbReference>
<feature type="domain" description="Insulin-like" evidence="13">
    <location>
        <begin position="106"/>
        <end position="191"/>
    </location>
</feature>
<dbReference type="GO" id="GO:0006006">
    <property type="term" value="P:glucose metabolic process"/>
    <property type="evidence" value="ECO:0007669"/>
    <property type="project" value="UniProtKB-KW"/>
</dbReference>
<evidence type="ECO:0000256" key="9">
    <source>
        <dbReference type="ARBA" id="ARBA00022702"/>
    </source>
</evidence>
<dbReference type="AlphaFoldDB" id="A0A6P3VZA9"/>
<accession>A0A6P3VZA9</accession>
<keyword evidence="11" id="KW-0119">Carbohydrate metabolism</keyword>
<evidence type="ECO:0000256" key="11">
    <source>
        <dbReference type="ARBA" id="ARBA00023277"/>
    </source>
</evidence>
<evidence type="ECO:0000313" key="14">
    <source>
        <dbReference type="Proteomes" id="UP000515152"/>
    </source>
</evidence>
<name>A0A6P3VZA9_CLUHA</name>
<sequence>MRRTICVRQALISSDGCLLMLLFFSADLWGKRLLAGPCCWRYIRPELLMFILSLLLHLHPEEHLHLHLHLHPSTQPTVAMALWFQTAALLIMVALSSTGGETAAAQHLCGSHLVDALYLVCGEQGFFYNPKREADPIQGFLQPKSGQENEVAEYPYKDMGEMIVKRGIVVRGIVEQCCHKPCNIFELQNYCASLRS</sequence>
<dbReference type="Pfam" id="PF00049">
    <property type="entry name" value="Insulin"/>
    <property type="match status" value="1"/>
</dbReference>
<dbReference type="InterPro" id="IPR004825">
    <property type="entry name" value="Insulin"/>
</dbReference>
<dbReference type="FunFam" id="1.10.100.10:FF:000003">
    <property type="entry name" value="Insulin"/>
    <property type="match status" value="1"/>
</dbReference>
<dbReference type="PANTHER" id="PTHR11454:SF9">
    <property type="entry name" value="INSULIN"/>
    <property type="match status" value="1"/>
</dbReference>
<evidence type="ECO:0000256" key="12">
    <source>
        <dbReference type="RuleBase" id="RU000406"/>
    </source>
</evidence>
<evidence type="ECO:0000256" key="5">
    <source>
        <dbReference type="ARBA" id="ARBA00020180"/>
    </source>
</evidence>
<evidence type="ECO:0000256" key="8">
    <source>
        <dbReference type="ARBA" id="ARBA00022685"/>
    </source>
</evidence>
<protein>
    <recommendedName>
        <fullName evidence="5">Insulin</fullName>
    </recommendedName>
</protein>
<dbReference type="OrthoDB" id="10019596at2759"/>
<dbReference type="GO" id="GO:0005179">
    <property type="term" value="F:hormone activity"/>
    <property type="evidence" value="ECO:0007669"/>
    <property type="project" value="UniProtKB-KW"/>
</dbReference>
<dbReference type="GeneID" id="105901030"/>
<keyword evidence="6 12" id="KW-0964">Secreted</keyword>
<keyword evidence="9" id="KW-0372">Hormone</keyword>
<dbReference type="RefSeq" id="XP_012683874.3">
    <property type="nucleotide sequence ID" value="XM_012828420.3"/>
</dbReference>
<evidence type="ECO:0000256" key="3">
    <source>
        <dbReference type="ARBA" id="ARBA00009034"/>
    </source>
</evidence>
<dbReference type="CDD" id="cd04367">
    <property type="entry name" value="IlGF_insulin_like"/>
    <property type="match status" value="1"/>
</dbReference>
<dbReference type="PROSITE" id="PS00262">
    <property type="entry name" value="INSULIN"/>
    <property type="match status" value="1"/>
</dbReference>